<dbReference type="InterPro" id="IPR050695">
    <property type="entry name" value="N-acetylmuramoyl_amidase_3"/>
</dbReference>
<reference evidence="4" key="1">
    <citation type="journal article" date="2019" name="Int. J. Syst. Evol. Microbiol.">
        <title>The Global Catalogue of Microorganisms (GCM) 10K type strain sequencing project: providing services to taxonomists for standard genome sequencing and annotation.</title>
        <authorList>
            <consortium name="The Broad Institute Genomics Platform"/>
            <consortium name="The Broad Institute Genome Sequencing Center for Infectious Disease"/>
            <person name="Wu L."/>
            <person name="Ma J."/>
        </authorList>
    </citation>
    <scope>NUCLEOTIDE SEQUENCE [LARGE SCALE GENOMIC DNA]</scope>
    <source>
        <strain evidence="4">CCUG 50353</strain>
    </source>
</reference>
<evidence type="ECO:0000313" key="4">
    <source>
        <dbReference type="Proteomes" id="UP001595733"/>
    </source>
</evidence>
<sequence length="352" mass="38119">MAYLIALSDGHGLETAGKRTPPIASLGGRVIRENEFNREVVKYLDIELKRCGFQTLLVAPTDADTSLTARTNLANSKKADAYVSIHYNAFDGSFGGANPEGISIHIFPGSTSGRKLAESILKYLKNGTPQVVRGIKEDNFHELRETKMVSVLIENGFMDNLREALLKINVDFQKEVAKETAQGICEYFKVPYKVEVEKPLVGTLYRVQTGAFRNQSNAEALMVQVKSKGFQTYMVQDGGLFKVQVGAFSKKPNADALAAKLKSSGFNVFITTKSGASVTSSSAAPKPVPTKTVKVGSKVKVKSGAKTFEGQGLADFVYKTIYDVIQLNGNRAVIGSGKTVVAAVHKNNLIVQ</sequence>
<evidence type="ECO:0000313" key="3">
    <source>
        <dbReference type="EMBL" id="MFC4355291.1"/>
    </source>
</evidence>
<protein>
    <submittedName>
        <fullName evidence="3">N-acetylmuramoyl-L-alanine amidase</fullName>
        <ecNumber evidence="3">3.5.1.28</ecNumber>
    </submittedName>
</protein>
<dbReference type="EMBL" id="JBHSEF010000023">
    <property type="protein sequence ID" value="MFC4355291.1"/>
    <property type="molecule type" value="Genomic_DNA"/>
</dbReference>
<organism evidence="3 4">
    <name type="scientific">Chryseomicrobium palamuruense</name>
    <dbReference type="NCBI Taxonomy" id="682973"/>
    <lineage>
        <taxon>Bacteria</taxon>
        <taxon>Bacillati</taxon>
        <taxon>Bacillota</taxon>
        <taxon>Bacilli</taxon>
        <taxon>Bacillales</taxon>
        <taxon>Caryophanaceae</taxon>
        <taxon>Chryseomicrobium</taxon>
    </lineage>
</organism>
<proteinExistence type="predicted"/>
<dbReference type="InterPro" id="IPR002508">
    <property type="entry name" value="MurNAc-LAA_cat"/>
</dbReference>
<name>A0ABV8UXI9_9BACL</name>
<gene>
    <name evidence="3" type="ORF">ACFO0S_09555</name>
</gene>
<dbReference type="RefSeq" id="WP_378141747.1">
    <property type="nucleotide sequence ID" value="NZ_JBHSEF010000023.1"/>
</dbReference>
<dbReference type="PANTHER" id="PTHR30404:SF0">
    <property type="entry name" value="N-ACETYLMURAMOYL-L-ALANINE AMIDASE AMIC"/>
    <property type="match status" value="1"/>
</dbReference>
<dbReference type="CDD" id="cd02696">
    <property type="entry name" value="MurNAc-LAA"/>
    <property type="match status" value="1"/>
</dbReference>
<dbReference type="SMART" id="SM00646">
    <property type="entry name" value="Ami_3"/>
    <property type="match status" value="1"/>
</dbReference>
<dbReference type="PROSITE" id="PS51724">
    <property type="entry name" value="SPOR"/>
    <property type="match status" value="1"/>
</dbReference>
<dbReference type="SUPFAM" id="SSF110997">
    <property type="entry name" value="Sporulation related repeat"/>
    <property type="match status" value="1"/>
</dbReference>
<dbReference type="Pfam" id="PF01520">
    <property type="entry name" value="Amidase_3"/>
    <property type="match status" value="1"/>
</dbReference>
<keyword evidence="4" id="KW-1185">Reference proteome</keyword>
<dbReference type="Pfam" id="PF05036">
    <property type="entry name" value="SPOR"/>
    <property type="match status" value="1"/>
</dbReference>
<evidence type="ECO:0000256" key="1">
    <source>
        <dbReference type="ARBA" id="ARBA00022801"/>
    </source>
</evidence>
<dbReference type="Gene3D" id="3.30.70.1070">
    <property type="entry name" value="Sporulation related repeat"/>
    <property type="match status" value="1"/>
</dbReference>
<feature type="domain" description="SPOR" evidence="2">
    <location>
        <begin position="199"/>
        <end position="273"/>
    </location>
</feature>
<dbReference type="Proteomes" id="UP001595733">
    <property type="component" value="Unassembled WGS sequence"/>
</dbReference>
<dbReference type="GO" id="GO:0008745">
    <property type="term" value="F:N-acetylmuramoyl-L-alanine amidase activity"/>
    <property type="evidence" value="ECO:0007669"/>
    <property type="project" value="UniProtKB-EC"/>
</dbReference>
<dbReference type="EC" id="3.5.1.28" evidence="3"/>
<dbReference type="InterPro" id="IPR036680">
    <property type="entry name" value="SPOR-like_sf"/>
</dbReference>
<dbReference type="SUPFAM" id="SSF53187">
    <property type="entry name" value="Zn-dependent exopeptidases"/>
    <property type="match status" value="1"/>
</dbReference>
<evidence type="ECO:0000259" key="2">
    <source>
        <dbReference type="PROSITE" id="PS51724"/>
    </source>
</evidence>
<dbReference type="PANTHER" id="PTHR30404">
    <property type="entry name" value="N-ACETYLMURAMOYL-L-ALANINE AMIDASE"/>
    <property type="match status" value="1"/>
</dbReference>
<comment type="caution">
    <text evidence="3">The sequence shown here is derived from an EMBL/GenBank/DDBJ whole genome shotgun (WGS) entry which is preliminary data.</text>
</comment>
<dbReference type="Gene3D" id="3.40.630.40">
    <property type="entry name" value="Zn-dependent exopeptidases"/>
    <property type="match status" value="1"/>
</dbReference>
<accession>A0ABV8UXI9</accession>
<keyword evidence="1 3" id="KW-0378">Hydrolase</keyword>
<dbReference type="InterPro" id="IPR007730">
    <property type="entry name" value="SPOR-like_dom"/>
</dbReference>